<dbReference type="GO" id="GO:0005886">
    <property type="term" value="C:plasma membrane"/>
    <property type="evidence" value="ECO:0007669"/>
    <property type="project" value="TreeGrafter"/>
</dbReference>
<feature type="domain" description="Penicillin-binding protein transpeptidase" evidence="1">
    <location>
        <begin position="6"/>
        <end position="256"/>
    </location>
</feature>
<dbReference type="InterPro" id="IPR001460">
    <property type="entry name" value="PCN-bd_Tpept"/>
</dbReference>
<sequence length="262" mass="28405">MTVGDYSYGNWYFGQYGKTEGAVDLVKAIKRSNDIYFYKAGEKIGIRILAEWGKKFGLGAKSGIDLEGEAEGLMPDSVWQKKVKNEDWYLGNTYHTAIGQGDILATPLQVNTWTGVVANGGRLCQPHLNSNQPENCRDLGIDSSHLEVVAKGMGQACSEGGTGWPLFNFSVENPNLKTDGINFLEAPPASGSAVARVKIPVHCKTGTSEFGHPDDKTHAWITAYAPSNKPQLAVTVLVEEGGEGSSVAGPIAREILRTWFER</sequence>
<name>A0A0G1FJV7_9BACT</name>
<organism evidence="2 3">
    <name type="scientific">Candidatus Gottesmanbacteria bacterium GW2011_GWA2_43_14</name>
    <dbReference type="NCBI Taxonomy" id="1618443"/>
    <lineage>
        <taxon>Bacteria</taxon>
        <taxon>Candidatus Gottesmaniibacteriota</taxon>
    </lineage>
</organism>
<evidence type="ECO:0000313" key="2">
    <source>
        <dbReference type="EMBL" id="KKS95396.1"/>
    </source>
</evidence>
<gene>
    <name evidence="2" type="ORF">UV73_C0018G0009</name>
</gene>
<accession>A0A0G1FJV7</accession>
<dbReference type="SUPFAM" id="SSF56601">
    <property type="entry name" value="beta-lactamase/transpeptidase-like"/>
    <property type="match status" value="1"/>
</dbReference>
<proteinExistence type="predicted"/>
<dbReference type="InterPro" id="IPR012338">
    <property type="entry name" value="Beta-lactam/transpept-like"/>
</dbReference>
<evidence type="ECO:0000313" key="3">
    <source>
        <dbReference type="Proteomes" id="UP000034894"/>
    </source>
</evidence>
<comment type="caution">
    <text evidence="2">The sequence shown here is derived from an EMBL/GenBank/DDBJ whole genome shotgun (WGS) entry which is preliminary data.</text>
</comment>
<dbReference type="EMBL" id="LCFP01000018">
    <property type="protein sequence ID" value="KKS95396.1"/>
    <property type="molecule type" value="Genomic_DNA"/>
</dbReference>
<dbReference type="PANTHER" id="PTHR30627:SF2">
    <property type="entry name" value="PEPTIDOGLYCAN D,D-TRANSPEPTIDASE MRDA"/>
    <property type="match status" value="1"/>
</dbReference>
<evidence type="ECO:0000259" key="1">
    <source>
        <dbReference type="Pfam" id="PF00905"/>
    </source>
</evidence>
<keyword evidence="2" id="KW-0808">Transferase</keyword>
<keyword evidence="2" id="KW-0328">Glycosyltransferase</keyword>
<dbReference type="GO" id="GO:0016757">
    <property type="term" value="F:glycosyltransferase activity"/>
    <property type="evidence" value="ECO:0007669"/>
    <property type="project" value="UniProtKB-KW"/>
</dbReference>
<dbReference type="GO" id="GO:0071972">
    <property type="term" value="F:peptidoglycan L,D-transpeptidase activity"/>
    <property type="evidence" value="ECO:0007669"/>
    <property type="project" value="TreeGrafter"/>
</dbReference>
<dbReference type="Gene3D" id="3.40.710.10">
    <property type="entry name" value="DD-peptidase/beta-lactamase superfamily"/>
    <property type="match status" value="1"/>
</dbReference>
<reference evidence="2 3" key="1">
    <citation type="journal article" date="2015" name="Nature">
        <title>rRNA introns, odd ribosomes, and small enigmatic genomes across a large radiation of phyla.</title>
        <authorList>
            <person name="Brown C.T."/>
            <person name="Hug L.A."/>
            <person name="Thomas B.C."/>
            <person name="Sharon I."/>
            <person name="Castelle C.J."/>
            <person name="Singh A."/>
            <person name="Wilkins M.J."/>
            <person name="Williams K.H."/>
            <person name="Banfield J.F."/>
        </authorList>
    </citation>
    <scope>NUCLEOTIDE SEQUENCE [LARGE SCALE GENOMIC DNA]</scope>
</reference>
<dbReference type="Proteomes" id="UP000034894">
    <property type="component" value="Unassembled WGS sequence"/>
</dbReference>
<dbReference type="EC" id="2.4.1.129" evidence="2"/>
<dbReference type="PANTHER" id="PTHR30627">
    <property type="entry name" value="PEPTIDOGLYCAN D,D-TRANSPEPTIDASE"/>
    <property type="match status" value="1"/>
</dbReference>
<dbReference type="AlphaFoldDB" id="A0A0G1FJV7"/>
<dbReference type="GO" id="GO:0071555">
    <property type="term" value="P:cell wall organization"/>
    <property type="evidence" value="ECO:0007669"/>
    <property type="project" value="TreeGrafter"/>
</dbReference>
<dbReference type="InterPro" id="IPR050515">
    <property type="entry name" value="Beta-lactam/transpept"/>
</dbReference>
<protein>
    <submittedName>
        <fullName evidence="2">Penicillin-binding protein 2, penicillin-binding protein 2</fullName>
        <ecNumber evidence="2">2.4.1.129</ecNumber>
    </submittedName>
</protein>
<dbReference type="GO" id="GO:0008658">
    <property type="term" value="F:penicillin binding"/>
    <property type="evidence" value="ECO:0007669"/>
    <property type="project" value="InterPro"/>
</dbReference>
<dbReference type="STRING" id="1618443.UV73_C0018G0009"/>
<dbReference type="Pfam" id="PF00905">
    <property type="entry name" value="Transpeptidase"/>
    <property type="match status" value="1"/>
</dbReference>